<dbReference type="SUPFAM" id="SSF69593">
    <property type="entry name" value="Glycerol-3-phosphate (1)-acyltransferase"/>
    <property type="match status" value="1"/>
</dbReference>
<dbReference type="InterPro" id="IPR006162">
    <property type="entry name" value="Ppantetheine_attach_site"/>
</dbReference>
<keyword evidence="1" id="KW-0596">Phosphopantetheine</keyword>
<dbReference type="PROSITE" id="PS50075">
    <property type="entry name" value="CARRIER"/>
    <property type="match status" value="1"/>
</dbReference>
<dbReference type="AlphaFoldDB" id="E1YB86"/>
<evidence type="ECO:0000256" key="1">
    <source>
        <dbReference type="ARBA" id="ARBA00022450"/>
    </source>
</evidence>
<dbReference type="Gene3D" id="1.10.1200.10">
    <property type="entry name" value="ACP-like"/>
    <property type="match status" value="1"/>
</dbReference>
<organism evidence="4">
    <name type="scientific">uncultured Desulfobacterium sp</name>
    <dbReference type="NCBI Taxonomy" id="201089"/>
    <lineage>
        <taxon>Bacteria</taxon>
        <taxon>Pseudomonadati</taxon>
        <taxon>Thermodesulfobacteriota</taxon>
        <taxon>Desulfobacteria</taxon>
        <taxon>Desulfobacterales</taxon>
        <taxon>Desulfobacteriaceae</taxon>
        <taxon>Desulfobacterium</taxon>
        <taxon>environmental samples</taxon>
    </lineage>
</organism>
<keyword evidence="2" id="KW-0597">Phosphoprotein</keyword>
<dbReference type="InterPro" id="IPR002123">
    <property type="entry name" value="Plipid/glycerol_acylTrfase"/>
</dbReference>
<dbReference type="PANTHER" id="PTHR43767">
    <property type="entry name" value="LONG-CHAIN-FATTY-ACID--COA LIGASE"/>
    <property type="match status" value="1"/>
</dbReference>
<sequence>MRYYLKVTGLETIKKKTGKGILFLPNHPALIDPVIIMSLLHKKFKPRPLGDEAQTNRPFIRLIMKHLRPVIIPDMEKSDRSKSEQIRLAINDIVKALKDGDNVLIYPSGHIYRSYLEDVGGNGIVDHILKEIPDIQIVLVRTKGLWGSSFGYARGISPSVFRDLIKHIFCVLANGIFFIPKRKVSVEFKEPDDIPRHADRLTINQYLENFYNHDPLQNTYVPYYWWEEKKYKILPEPETKKITGDPSLVPSETKKIVSAYLTDITGISKINDKDRLSHELGIDSLKTVELIGWLENEFGFPIEDVGALKTVGDCYLAAYGQIIGKKVETLKSIPSGWFKDSSKTLVSIPEGRSIADFFLSQAIKNPGKIILSDQISGSKTYRDLIIAVLLLKPILEKIPENVIGIMLPASVSAAIVYLAAIFSGKTPVMINWTVGKSYMQHCLETVSVKNIITAKALLERLKNQGIDYSSIDVNWIELENVVKNISVFKKAQAFVKSRFFRRILSKPEISDTAAILFTSGSETKPKAVPLTHHNFLSNLKDFSTVLHFYSDDRLLGMLPPFHSLGLAGTIVLPLCAGIKTVYHSNPTEAVILTGLIKAYKVSLLLGTPTFLNGILKAAKPQDLASIRLVFTGAEKCPDHVYDLFHQTCPDAVVCEGYGITECSPVVSVNSDKNPVAGTIGKILPSMEYAIIHPEKRTRVPVGKQGLLLVKGPNVFAGYLKSEVKSPFVEFEDKIFYDTGDLVKEYENKILTFCGRLKRFIKLGGEMISLPAIENILMNALSDKSEEGPLLAVEATPSEYHPEVVLFTSRDITREEANGLIRQNGLSGLHNIRKVIKLEQIPVLGSGKTDYQSLKKMLKEYSETD</sequence>
<dbReference type="InterPro" id="IPR042099">
    <property type="entry name" value="ANL_N_sf"/>
</dbReference>
<dbReference type="PROSITE" id="PS00012">
    <property type="entry name" value="PHOSPHOPANTETHEINE"/>
    <property type="match status" value="1"/>
</dbReference>
<proteinExistence type="predicted"/>
<dbReference type="Gene3D" id="3.40.50.12780">
    <property type="entry name" value="N-terminal domain of ligase-like"/>
    <property type="match status" value="1"/>
</dbReference>
<dbReference type="CDD" id="cd07989">
    <property type="entry name" value="LPLAT_AGPAT-like"/>
    <property type="match status" value="1"/>
</dbReference>
<dbReference type="SUPFAM" id="SSF56801">
    <property type="entry name" value="Acetyl-CoA synthetase-like"/>
    <property type="match status" value="1"/>
</dbReference>
<evidence type="ECO:0000313" key="4">
    <source>
        <dbReference type="EMBL" id="CBX27763.1"/>
    </source>
</evidence>
<evidence type="ECO:0000256" key="2">
    <source>
        <dbReference type="ARBA" id="ARBA00022553"/>
    </source>
</evidence>
<dbReference type="InterPro" id="IPR009081">
    <property type="entry name" value="PP-bd_ACP"/>
</dbReference>
<dbReference type="InterPro" id="IPR050237">
    <property type="entry name" value="ATP-dep_AMP-bd_enzyme"/>
</dbReference>
<dbReference type="Gene3D" id="3.30.300.30">
    <property type="match status" value="1"/>
</dbReference>
<dbReference type="EMBL" id="FR695867">
    <property type="protein sequence ID" value="CBX27763.1"/>
    <property type="molecule type" value="Genomic_DNA"/>
</dbReference>
<feature type="domain" description="Carrier" evidence="3">
    <location>
        <begin position="248"/>
        <end position="327"/>
    </location>
</feature>
<reference evidence="4" key="1">
    <citation type="journal article" date="2011" name="Environ. Microbiol.">
        <title>Genomic insights into the metabolic potential of the polycyclic aromatic hydrocarbon degrading sulfate-reducing Deltaproteobacterium N47.</title>
        <authorList>
            <person name="Bergmann F."/>
            <person name="Selesi D."/>
            <person name="Weinmaier T."/>
            <person name="Tischler P."/>
            <person name="Rattei T."/>
            <person name="Meckenstock R.U."/>
        </authorList>
    </citation>
    <scope>NUCLEOTIDE SEQUENCE</scope>
</reference>
<dbReference type="InterPro" id="IPR036736">
    <property type="entry name" value="ACP-like_sf"/>
</dbReference>
<protein>
    <recommendedName>
        <fullName evidence="3">Carrier domain-containing protein</fullName>
    </recommendedName>
</protein>
<dbReference type="GO" id="GO:0016746">
    <property type="term" value="F:acyltransferase activity"/>
    <property type="evidence" value="ECO:0007669"/>
    <property type="project" value="InterPro"/>
</dbReference>
<dbReference type="SUPFAM" id="SSF47336">
    <property type="entry name" value="ACP-like"/>
    <property type="match status" value="1"/>
</dbReference>
<dbReference type="Pfam" id="PF01553">
    <property type="entry name" value="Acyltransferase"/>
    <property type="match status" value="1"/>
</dbReference>
<dbReference type="Pfam" id="PF00501">
    <property type="entry name" value="AMP-binding"/>
    <property type="match status" value="1"/>
</dbReference>
<dbReference type="SMART" id="SM00563">
    <property type="entry name" value="PlsC"/>
    <property type="match status" value="1"/>
</dbReference>
<dbReference type="PANTHER" id="PTHR43767:SF1">
    <property type="entry name" value="NONRIBOSOMAL PEPTIDE SYNTHASE PES1 (EUROFUNG)-RELATED"/>
    <property type="match status" value="1"/>
</dbReference>
<dbReference type="InterPro" id="IPR000873">
    <property type="entry name" value="AMP-dep_synth/lig_dom"/>
</dbReference>
<evidence type="ECO:0000259" key="3">
    <source>
        <dbReference type="PROSITE" id="PS50075"/>
    </source>
</evidence>
<accession>E1YB86</accession>
<name>E1YB86_9BACT</name>
<dbReference type="InterPro" id="IPR045851">
    <property type="entry name" value="AMP-bd_C_sf"/>
</dbReference>
<dbReference type="GO" id="GO:0016878">
    <property type="term" value="F:acid-thiol ligase activity"/>
    <property type="evidence" value="ECO:0007669"/>
    <property type="project" value="UniProtKB-ARBA"/>
</dbReference>
<gene>
    <name evidence="4" type="ORF">N47_C18210</name>
</gene>
<dbReference type="Pfam" id="PF00550">
    <property type="entry name" value="PP-binding"/>
    <property type="match status" value="1"/>
</dbReference>